<dbReference type="Proteomes" id="UP000640335">
    <property type="component" value="Unassembled WGS sequence"/>
</dbReference>
<feature type="domain" description="Metalloprotease TldD/E C-terminal" evidence="1">
    <location>
        <begin position="227"/>
        <end position="431"/>
    </location>
</feature>
<name>A0ABR8Q1S6_9CLOT</name>
<dbReference type="RefSeq" id="WP_191748864.1">
    <property type="nucleotide sequence ID" value="NZ_JACSQZ010000010.1"/>
</dbReference>
<dbReference type="Pfam" id="PF19289">
    <property type="entry name" value="PmbA_TldD_3rd"/>
    <property type="match status" value="1"/>
</dbReference>
<organism evidence="2 3">
    <name type="scientific">Clostridium gallinarum</name>
    <dbReference type="NCBI Taxonomy" id="2762246"/>
    <lineage>
        <taxon>Bacteria</taxon>
        <taxon>Bacillati</taxon>
        <taxon>Bacillota</taxon>
        <taxon>Clostridia</taxon>
        <taxon>Eubacteriales</taxon>
        <taxon>Clostridiaceae</taxon>
        <taxon>Clostridium</taxon>
    </lineage>
</organism>
<accession>A0ABR8Q1S6</accession>
<evidence type="ECO:0000313" key="3">
    <source>
        <dbReference type="Proteomes" id="UP000640335"/>
    </source>
</evidence>
<dbReference type="InterPro" id="IPR045569">
    <property type="entry name" value="Metalloprtase-TldD/E_C"/>
</dbReference>
<comment type="caution">
    <text evidence="2">The sequence shown here is derived from an EMBL/GenBank/DDBJ whole genome shotgun (WGS) entry which is preliminary data.</text>
</comment>
<dbReference type="InterPro" id="IPR047657">
    <property type="entry name" value="PmbA"/>
</dbReference>
<gene>
    <name evidence="2" type="ORF">H9660_04245</name>
</gene>
<dbReference type="PANTHER" id="PTHR43421">
    <property type="entry name" value="METALLOPROTEASE PMBA"/>
    <property type="match status" value="1"/>
</dbReference>
<protein>
    <submittedName>
        <fullName evidence="2">TldD/PmbA family protein</fullName>
    </submittedName>
</protein>
<sequence>MINIIKNIIINNKNIDGYKITEQKVEANELFLVKKSVDMDRAKDVHHFKVAIYKDLEENGIKYRGEATINIYPTMTEKEIEFAVNEAVFAAQFAKNQYYPLVKKSNLYKNNNESNFSKEDLPHWINEIIKAVYKNDIYENGGINSCEIFLNKIYTRIINSEGVDVEGVNYKCMVEYIPTWMGEDEEVELYRCLNFSSFDSTSISDDVEGMLNICKDRARAVKTPNMGKIPVILTRGAVPEIFSFYTFKSNAQAIYQEESNWKVGDKILGEDVLGDVISIKVDPFMSNSTKSNFFDEDGFPLEDVTVIEDGVLKNYIASNKYAYYLNIKPTGNINNFIISGGSKTIDELKEEPYLEIAAFSDFTVDKLTGNFGGEIRLAWYFDGSKVTPVTGGSISGNIMELQKELYLSKELQRENNFIGPKAIKLMNVTIATN</sequence>
<keyword evidence="3" id="KW-1185">Reference proteome</keyword>
<evidence type="ECO:0000259" key="1">
    <source>
        <dbReference type="Pfam" id="PF19289"/>
    </source>
</evidence>
<evidence type="ECO:0000313" key="2">
    <source>
        <dbReference type="EMBL" id="MBD7914347.1"/>
    </source>
</evidence>
<dbReference type="SUPFAM" id="SSF111283">
    <property type="entry name" value="Putative modulator of DNA gyrase, PmbA/TldD"/>
    <property type="match status" value="1"/>
</dbReference>
<dbReference type="InterPro" id="IPR036059">
    <property type="entry name" value="TldD/PmbA_sf"/>
</dbReference>
<dbReference type="EMBL" id="JACSQZ010000010">
    <property type="protein sequence ID" value="MBD7914347.1"/>
    <property type="molecule type" value="Genomic_DNA"/>
</dbReference>
<proteinExistence type="predicted"/>
<dbReference type="PANTHER" id="PTHR43421:SF1">
    <property type="entry name" value="METALLOPROTEASE PMBA"/>
    <property type="match status" value="1"/>
</dbReference>
<reference evidence="2 3" key="1">
    <citation type="submission" date="2020-08" db="EMBL/GenBank/DDBJ databases">
        <title>A Genomic Blueprint of the Chicken Gut Microbiome.</title>
        <authorList>
            <person name="Gilroy R."/>
            <person name="Ravi A."/>
            <person name="Getino M."/>
            <person name="Pursley I."/>
            <person name="Horton D.L."/>
            <person name="Alikhan N.-F."/>
            <person name="Baker D."/>
            <person name="Gharbi K."/>
            <person name="Hall N."/>
            <person name="Watson M."/>
            <person name="Adriaenssens E.M."/>
            <person name="Foster-Nyarko E."/>
            <person name="Jarju S."/>
            <person name="Secka A."/>
            <person name="Antonio M."/>
            <person name="Oren A."/>
            <person name="Chaudhuri R."/>
            <person name="La Ragione R.M."/>
            <person name="Hildebrand F."/>
            <person name="Pallen M.J."/>
        </authorList>
    </citation>
    <scope>NUCLEOTIDE SEQUENCE [LARGE SCALE GENOMIC DNA]</scope>
    <source>
        <strain evidence="2 3">Sa3CUN1</strain>
    </source>
</reference>